<evidence type="ECO:0000313" key="3">
    <source>
        <dbReference type="Proteomes" id="UP001642487"/>
    </source>
</evidence>
<accession>A0ABP0Y1K0</accession>
<name>A0ABP0Y1K0_9ROSI</name>
<feature type="coiled-coil region" evidence="1">
    <location>
        <begin position="51"/>
        <end position="78"/>
    </location>
</feature>
<sequence length="107" mass="12475">MIDEKFSCLFFLFSKNHLAAQSLTFKFVLSLKKKVKFILIDGFLNGPCFDVVSANRKREKANKEFAAKETKKKKKKSKEQKRFSLIFTSGFRTRPLLVRILGFYAEL</sequence>
<dbReference type="EMBL" id="OZ021736">
    <property type="protein sequence ID" value="CAK9314308.1"/>
    <property type="molecule type" value="Genomic_DNA"/>
</dbReference>
<protein>
    <submittedName>
        <fullName evidence="2">Uncharacterized protein</fullName>
    </submittedName>
</protein>
<gene>
    <name evidence="2" type="ORF">CITCOLO1_LOCUS6055</name>
</gene>
<evidence type="ECO:0000313" key="2">
    <source>
        <dbReference type="EMBL" id="CAK9314308.1"/>
    </source>
</evidence>
<organism evidence="2 3">
    <name type="scientific">Citrullus colocynthis</name>
    <name type="common">colocynth</name>
    <dbReference type="NCBI Taxonomy" id="252529"/>
    <lineage>
        <taxon>Eukaryota</taxon>
        <taxon>Viridiplantae</taxon>
        <taxon>Streptophyta</taxon>
        <taxon>Embryophyta</taxon>
        <taxon>Tracheophyta</taxon>
        <taxon>Spermatophyta</taxon>
        <taxon>Magnoliopsida</taxon>
        <taxon>eudicotyledons</taxon>
        <taxon>Gunneridae</taxon>
        <taxon>Pentapetalae</taxon>
        <taxon>rosids</taxon>
        <taxon>fabids</taxon>
        <taxon>Cucurbitales</taxon>
        <taxon>Cucurbitaceae</taxon>
        <taxon>Benincaseae</taxon>
        <taxon>Citrullus</taxon>
    </lineage>
</organism>
<keyword evidence="3" id="KW-1185">Reference proteome</keyword>
<keyword evidence="1" id="KW-0175">Coiled coil</keyword>
<reference evidence="2 3" key="1">
    <citation type="submission" date="2024-03" db="EMBL/GenBank/DDBJ databases">
        <authorList>
            <person name="Gkanogiannis A."/>
            <person name="Becerra Lopez-Lavalle L."/>
        </authorList>
    </citation>
    <scope>NUCLEOTIDE SEQUENCE [LARGE SCALE GENOMIC DNA]</scope>
</reference>
<proteinExistence type="predicted"/>
<dbReference type="Proteomes" id="UP001642487">
    <property type="component" value="Chromosome 2"/>
</dbReference>
<evidence type="ECO:0000256" key="1">
    <source>
        <dbReference type="SAM" id="Coils"/>
    </source>
</evidence>